<dbReference type="EMBL" id="JBHUHR010000045">
    <property type="protein sequence ID" value="MFD2036612.1"/>
    <property type="molecule type" value="Genomic_DNA"/>
</dbReference>
<dbReference type="PANTHER" id="PTHR10151:SF120">
    <property type="entry name" value="BIS(5'-ADENOSYL)-TRIPHOSPHATASE"/>
    <property type="match status" value="1"/>
</dbReference>
<gene>
    <name evidence="1" type="ORF">ACFSKL_17540</name>
</gene>
<sequence>MKQHIIFLFVLFSVGSSIDLYAQNRQKKVLFVILDGIPAEVIENNPTPNLDKISEKGGYSRAYVGGVKGGHSETPTISAVGYNSLLTGTWVNKHNVRGNSIRQPNYNYWSIFRFFKEAYPCKKTAIYSTWQDNRTKLLGENLPETGFLGLDFHFDGLELDTIAFTHDPLSSYIRDIDSIVSKKAANDISVYGPDLTWVYLQYTDDVGHRYGFGDEMDKATREADHQIGLLWQSIQKRIQYDNEDWLIIITTDHGRGEGGFHHGGQSDEEREIWIASNYKFNVHFDNNPGIVDVLPTIAEYLAIPIAKNKAMELDGVSMLGEVYASDLRGSIVDEKLKLTWKGYQNQQNAIVWLTSSNQFRHGNTDHYHYLGEVEIGKGSAEFDLESYEFENLKVVLELPKGFINTWVKKVEVKNEIESGK</sequence>
<name>A0ABW4VTJ1_9BACT</name>
<dbReference type="Proteomes" id="UP001597361">
    <property type="component" value="Unassembled WGS sequence"/>
</dbReference>
<evidence type="ECO:0000313" key="1">
    <source>
        <dbReference type="EMBL" id="MFD2036612.1"/>
    </source>
</evidence>
<proteinExistence type="predicted"/>
<comment type="caution">
    <text evidence="1">The sequence shown here is derived from an EMBL/GenBank/DDBJ whole genome shotgun (WGS) entry which is preliminary data.</text>
</comment>
<dbReference type="Gene3D" id="3.40.720.10">
    <property type="entry name" value="Alkaline Phosphatase, subunit A"/>
    <property type="match status" value="1"/>
</dbReference>
<protein>
    <submittedName>
        <fullName evidence="1">Alkaline phosphatase family protein</fullName>
    </submittedName>
</protein>
<dbReference type="InterPro" id="IPR002591">
    <property type="entry name" value="Phosphodiest/P_Trfase"/>
</dbReference>
<dbReference type="RefSeq" id="WP_376887792.1">
    <property type="nucleotide sequence ID" value="NZ_JBHUHR010000045.1"/>
</dbReference>
<accession>A0ABW4VTJ1</accession>
<dbReference type="PANTHER" id="PTHR10151">
    <property type="entry name" value="ECTONUCLEOTIDE PYROPHOSPHATASE/PHOSPHODIESTERASE"/>
    <property type="match status" value="1"/>
</dbReference>
<dbReference type="Pfam" id="PF01663">
    <property type="entry name" value="Phosphodiest"/>
    <property type="match status" value="1"/>
</dbReference>
<keyword evidence="2" id="KW-1185">Reference proteome</keyword>
<reference evidence="2" key="1">
    <citation type="journal article" date="2019" name="Int. J. Syst. Evol. Microbiol.">
        <title>The Global Catalogue of Microorganisms (GCM) 10K type strain sequencing project: providing services to taxonomists for standard genome sequencing and annotation.</title>
        <authorList>
            <consortium name="The Broad Institute Genomics Platform"/>
            <consortium name="The Broad Institute Genome Sequencing Center for Infectious Disease"/>
            <person name="Wu L."/>
            <person name="Ma J."/>
        </authorList>
    </citation>
    <scope>NUCLEOTIDE SEQUENCE [LARGE SCALE GENOMIC DNA]</scope>
    <source>
        <strain evidence="2">CGMCC 1.15180</strain>
    </source>
</reference>
<dbReference type="SUPFAM" id="SSF53649">
    <property type="entry name" value="Alkaline phosphatase-like"/>
    <property type="match status" value="1"/>
</dbReference>
<evidence type="ECO:0000313" key="2">
    <source>
        <dbReference type="Proteomes" id="UP001597361"/>
    </source>
</evidence>
<organism evidence="1 2">
    <name type="scientific">Belliella marina</name>
    <dbReference type="NCBI Taxonomy" id="1644146"/>
    <lineage>
        <taxon>Bacteria</taxon>
        <taxon>Pseudomonadati</taxon>
        <taxon>Bacteroidota</taxon>
        <taxon>Cytophagia</taxon>
        <taxon>Cytophagales</taxon>
        <taxon>Cyclobacteriaceae</taxon>
        <taxon>Belliella</taxon>
    </lineage>
</organism>
<dbReference type="InterPro" id="IPR017850">
    <property type="entry name" value="Alkaline_phosphatase_core_sf"/>
</dbReference>